<name>A0A5K7ZCL3_9BACT</name>
<dbReference type="RefSeq" id="WP_155307176.1">
    <property type="nucleotide sequence ID" value="NZ_AP021875.1"/>
</dbReference>
<dbReference type="Proteomes" id="UP000427769">
    <property type="component" value="Chromosome"/>
</dbReference>
<protein>
    <recommendedName>
        <fullName evidence="1">HTH cro/C1-type domain-containing protein</fullName>
    </recommendedName>
</protein>
<gene>
    <name evidence="2" type="ORF">DSCW_59770</name>
</gene>
<dbReference type="KEGG" id="dwd:DSCW_59770"/>
<dbReference type="Pfam" id="PF07022">
    <property type="entry name" value="Phage_CI_repr"/>
    <property type="match status" value="2"/>
</dbReference>
<proteinExistence type="predicted"/>
<organism evidence="2 3">
    <name type="scientific">Desulfosarcina widdelii</name>
    <dbReference type="NCBI Taxonomy" id="947919"/>
    <lineage>
        <taxon>Bacteria</taxon>
        <taxon>Pseudomonadati</taxon>
        <taxon>Thermodesulfobacteriota</taxon>
        <taxon>Desulfobacteria</taxon>
        <taxon>Desulfobacterales</taxon>
        <taxon>Desulfosarcinaceae</taxon>
        <taxon>Desulfosarcina</taxon>
    </lineage>
</organism>
<dbReference type="InterPro" id="IPR001387">
    <property type="entry name" value="Cro/C1-type_HTH"/>
</dbReference>
<dbReference type="PROSITE" id="PS50943">
    <property type="entry name" value="HTH_CROC1"/>
    <property type="match status" value="1"/>
</dbReference>
<dbReference type="InterPro" id="IPR010744">
    <property type="entry name" value="Phage_CI_N"/>
</dbReference>
<keyword evidence="3" id="KW-1185">Reference proteome</keyword>
<feature type="domain" description="HTH cro/C1-type" evidence="1">
    <location>
        <begin position="32"/>
        <end position="73"/>
    </location>
</feature>
<evidence type="ECO:0000259" key="1">
    <source>
        <dbReference type="PROSITE" id="PS50943"/>
    </source>
</evidence>
<dbReference type="SUPFAM" id="SSF47413">
    <property type="entry name" value="lambda repressor-like DNA-binding domains"/>
    <property type="match status" value="1"/>
</dbReference>
<dbReference type="Gene3D" id="1.10.260.40">
    <property type="entry name" value="lambda repressor-like DNA-binding domains"/>
    <property type="match status" value="2"/>
</dbReference>
<dbReference type="GO" id="GO:0003677">
    <property type="term" value="F:DNA binding"/>
    <property type="evidence" value="ECO:0007669"/>
    <property type="project" value="InterPro"/>
</dbReference>
<dbReference type="OrthoDB" id="5363392at2"/>
<reference evidence="2 3" key="1">
    <citation type="submission" date="2019-11" db="EMBL/GenBank/DDBJ databases">
        <title>Comparative genomics of hydrocarbon-degrading Desulfosarcina strains.</title>
        <authorList>
            <person name="Watanabe M."/>
            <person name="Kojima H."/>
            <person name="Fukui M."/>
        </authorList>
    </citation>
    <scope>NUCLEOTIDE SEQUENCE [LARGE SCALE GENOMIC DNA]</scope>
    <source>
        <strain evidence="2 3">PP31</strain>
    </source>
</reference>
<dbReference type="InterPro" id="IPR010982">
    <property type="entry name" value="Lambda_DNA-bd_dom_sf"/>
</dbReference>
<accession>A0A5K7ZCL3</accession>
<dbReference type="EMBL" id="AP021875">
    <property type="protein sequence ID" value="BBO78560.1"/>
    <property type="molecule type" value="Genomic_DNA"/>
</dbReference>
<dbReference type="AlphaFoldDB" id="A0A5K7ZCL3"/>
<evidence type="ECO:0000313" key="3">
    <source>
        <dbReference type="Proteomes" id="UP000427769"/>
    </source>
</evidence>
<dbReference type="GO" id="GO:0045892">
    <property type="term" value="P:negative regulation of DNA-templated transcription"/>
    <property type="evidence" value="ECO:0007669"/>
    <property type="project" value="InterPro"/>
</dbReference>
<sequence length="248" mass="28586">MEIININEKLPADDFDKVYGRLKMACGVHTDKEFADVLGIKRQAITAARKRESVPSNWIVAIADKFSVSLDWLKYGIFPEWKRNTALQIERLKKICNVETDEQFAKFLNITKATVEKVRNNDEPVPHSWYLKITKKTNVSFDRLTFGIGPHFSSEFEKGLIDDVLEKEEIFSSIDVLPINESWIEKIVVQLEKRLAEMKCALSPKRKAYVISASYESFWHDDQKRADLKVVDACLRTALKSENDSVKK</sequence>
<evidence type="ECO:0000313" key="2">
    <source>
        <dbReference type="EMBL" id="BBO78560.1"/>
    </source>
</evidence>